<dbReference type="AlphaFoldDB" id="A0A1I7GSL2"/>
<protein>
    <recommendedName>
        <fullName evidence="2">protein-tyrosine-phosphatase</fullName>
        <ecNumber evidence="2">3.1.3.48</ecNumber>
    </recommendedName>
</protein>
<dbReference type="InterPro" id="IPR017867">
    <property type="entry name" value="Tyr_phospatase_low_mol_wt"/>
</dbReference>
<dbReference type="CDD" id="cd16343">
    <property type="entry name" value="LMWPTP"/>
    <property type="match status" value="1"/>
</dbReference>
<gene>
    <name evidence="7" type="ORF">SAMN05216339_103148</name>
</gene>
<dbReference type="EMBL" id="FPBL01000003">
    <property type="protein sequence ID" value="SFU51442.1"/>
    <property type="molecule type" value="Genomic_DNA"/>
</dbReference>
<dbReference type="RefSeq" id="WP_074927719.1">
    <property type="nucleotide sequence ID" value="NZ_FPBL01000003.1"/>
</dbReference>
<dbReference type="EC" id="3.1.3.48" evidence="2"/>
<name>A0A1I7GSL2_9PROT</name>
<feature type="domain" description="Phosphotyrosine protein phosphatase I" evidence="6">
    <location>
        <begin position="9"/>
        <end position="159"/>
    </location>
</feature>
<keyword evidence="4" id="KW-0904">Protein phosphatase</keyword>
<evidence type="ECO:0000256" key="1">
    <source>
        <dbReference type="ARBA" id="ARBA00011063"/>
    </source>
</evidence>
<keyword evidence="3" id="KW-0378">Hydrolase</keyword>
<accession>A0A1I7GSL2</accession>
<dbReference type="Gene3D" id="3.40.50.2300">
    <property type="match status" value="1"/>
</dbReference>
<feature type="active site" description="Nucleophile" evidence="5">
    <location>
        <position position="15"/>
    </location>
</feature>
<dbReference type="PRINTS" id="PR00719">
    <property type="entry name" value="LMWPTPASE"/>
</dbReference>
<dbReference type="Proteomes" id="UP000183926">
    <property type="component" value="Unassembled WGS sequence"/>
</dbReference>
<feature type="active site" description="Proton donor" evidence="5">
    <location>
        <position position="133"/>
    </location>
</feature>
<evidence type="ECO:0000256" key="2">
    <source>
        <dbReference type="ARBA" id="ARBA00013064"/>
    </source>
</evidence>
<reference evidence="7 8" key="1">
    <citation type="submission" date="2016-10" db="EMBL/GenBank/DDBJ databases">
        <authorList>
            <person name="de Groot N.N."/>
        </authorList>
    </citation>
    <scope>NUCLEOTIDE SEQUENCE [LARGE SCALE GENOMIC DNA]</scope>
    <source>
        <strain evidence="7 8">Nm24</strain>
    </source>
</reference>
<dbReference type="PANTHER" id="PTHR11717:SF7">
    <property type="entry name" value="LOW MOLECULAR WEIGHT PHOSPHOTYROSINE PROTEIN PHOSPHATASE"/>
    <property type="match status" value="1"/>
</dbReference>
<dbReference type="GO" id="GO:0004725">
    <property type="term" value="F:protein tyrosine phosphatase activity"/>
    <property type="evidence" value="ECO:0007669"/>
    <property type="project" value="UniProtKB-EC"/>
</dbReference>
<evidence type="ECO:0000313" key="7">
    <source>
        <dbReference type="EMBL" id="SFU51442.1"/>
    </source>
</evidence>
<organism evidence="7 8">
    <name type="scientific">Nitrosomonas eutropha</name>
    <dbReference type="NCBI Taxonomy" id="916"/>
    <lineage>
        <taxon>Bacteria</taxon>
        <taxon>Pseudomonadati</taxon>
        <taxon>Pseudomonadota</taxon>
        <taxon>Betaproteobacteria</taxon>
        <taxon>Nitrosomonadales</taxon>
        <taxon>Nitrosomonadaceae</taxon>
        <taxon>Nitrosomonas</taxon>
    </lineage>
</organism>
<dbReference type="InterPro" id="IPR050438">
    <property type="entry name" value="LMW_PTPase"/>
</dbReference>
<dbReference type="SUPFAM" id="SSF52788">
    <property type="entry name" value="Phosphotyrosine protein phosphatases I"/>
    <property type="match status" value="1"/>
</dbReference>
<evidence type="ECO:0000256" key="5">
    <source>
        <dbReference type="PIRSR" id="PIRSR617867-1"/>
    </source>
</evidence>
<evidence type="ECO:0000313" key="8">
    <source>
        <dbReference type="Proteomes" id="UP000183926"/>
    </source>
</evidence>
<dbReference type="FunFam" id="3.40.50.2300:FF:000113">
    <property type="entry name" value="Low molecular weight protein-tyrosine-phosphatase"/>
    <property type="match status" value="1"/>
</dbReference>
<dbReference type="SMART" id="SM00226">
    <property type="entry name" value="LMWPc"/>
    <property type="match status" value="1"/>
</dbReference>
<comment type="similarity">
    <text evidence="1">Belongs to the low molecular weight phosphotyrosine protein phosphatase family.</text>
</comment>
<dbReference type="Pfam" id="PF01451">
    <property type="entry name" value="LMWPc"/>
    <property type="match status" value="1"/>
</dbReference>
<evidence type="ECO:0000259" key="6">
    <source>
        <dbReference type="SMART" id="SM00226"/>
    </source>
</evidence>
<dbReference type="OrthoDB" id="9784339at2"/>
<feature type="active site" evidence="5">
    <location>
        <position position="21"/>
    </location>
</feature>
<evidence type="ECO:0000256" key="3">
    <source>
        <dbReference type="ARBA" id="ARBA00022801"/>
    </source>
</evidence>
<dbReference type="PANTHER" id="PTHR11717">
    <property type="entry name" value="LOW MOLECULAR WEIGHT PROTEIN TYROSINE PHOSPHATASE"/>
    <property type="match status" value="1"/>
</dbReference>
<evidence type="ECO:0000256" key="4">
    <source>
        <dbReference type="ARBA" id="ARBA00022912"/>
    </source>
</evidence>
<dbReference type="InterPro" id="IPR036196">
    <property type="entry name" value="Ptyr_pPase_sf"/>
</dbReference>
<sequence>MEHLEARKISVLFVCMGNICRSPTADAVFKHHVRSAGVEHLIHIDSAGTHAYHIGEPPDRRSQQAALKRGYSMQGLRARRVAQEDFSRFQYILAMDHHNLEELQQDCPSQYIGRLGLLLQYSNQWDTYQEVPDPYYGGNHGFERVLDLVENASQGLLRHILGKEIHAK</sequence>
<proteinExistence type="inferred from homology"/>
<dbReference type="InterPro" id="IPR023485">
    <property type="entry name" value="Ptyr_pPase"/>
</dbReference>